<dbReference type="Gene3D" id="2.60.40.2700">
    <property type="match status" value="1"/>
</dbReference>
<evidence type="ECO:0000313" key="1">
    <source>
        <dbReference type="EMBL" id="MFC4669691.1"/>
    </source>
</evidence>
<reference evidence="2" key="1">
    <citation type="journal article" date="2019" name="Int. J. Syst. Evol. Microbiol.">
        <title>The Global Catalogue of Microorganisms (GCM) 10K type strain sequencing project: providing services to taxonomists for standard genome sequencing and annotation.</title>
        <authorList>
            <consortium name="The Broad Institute Genomics Platform"/>
            <consortium name="The Broad Institute Genome Sequencing Center for Infectious Disease"/>
            <person name="Wu L."/>
            <person name="Ma J."/>
        </authorList>
    </citation>
    <scope>NUCLEOTIDE SEQUENCE [LARGE SCALE GENOMIC DNA]</scope>
    <source>
        <strain evidence="2">CGMCC 4.7283</strain>
    </source>
</reference>
<protein>
    <submittedName>
        <fullName evidence="1">Uncharacterized protein</fullName>
    </submittedName>
</protein>
<dbReference type="RefSeq" id="WP_380718128.1">
    <property type="nucleotide sequence ID" value="NZ_JBHSGI010000019.1"/>
</dbReference>
<dbReference type="Proteomes" id="UP001595973">
    <property type="component" value="Unassembled WGS sequence"/>
</dbReference>
<proteinExistence type="predicted"/>
<name>A0ABV9KJE0_9RHOB</name>
<evidence type="ECO:0000313" key="2">
    <source>
        <dbReference type="Proteomes" id="UP001595973"/>
    </source>
</evidence>
<accession>A0ABV9KJE0</accession>
<gene>
    <name evidence="1" type="ORF">ACFO5X_14095</name>
</gene>
<feature type="non-terminal residue" evidence="1">
    <location>
        <position position="1"/>
    </location>
</feature>
<organism evidence="1 2">
    <name type="scientific">Seohaeicola nanhaiensis</name>
    <dbReference type="NCBI Taxonomy" id="1387282"/>
    <lineage>
        <taxon>Bacteria</taxon>
        <taxon>Pseudomonadati</taxon>
        <taxon>Pseudomonadota</taxon>
        <taxon>Alphaproteobacteria</taxon>
        <taxon>Rhodobacterales</taxon>
        <taxon>Roseobacteraceae</taxon>
        <taxon>Seohaeicola</taxon>
    </lineage>
</organism>
<keyword evidence="2" id="KW-1185">Reference proteome</keyword>
<dbReference type="EMBL" id="JBHSGI010000019">
    <property type="protein sequence ID" value="MFC4669691.1"/>
    <property type="molecule type" value="Genomic_DNA"/>
</dbReference>
<sequence length="579" mass="58256">ASASGWSGDAPSSVAWQWYSGAAAIDGATSATYTPVSGDNLSGIRAVATPSDTYPSRSSASYVVRYAPPAVNAAPSISGSPVVGQTLTGVLGTFTGSGLTTEHVWQVSDDGTTGWADTASTGTTGPVMVEGKYYRLVSSTANSGGAAVIASDVIGPAVIITARTITSVTAGTWTGSAQPLTIVSDAQDGDDVFLVIVPEADDAPAPEEVAAGEANGGSAPLGIVTGVWPGPFSATLDPGVARQNAKAYAVIDNGVLSEAVASAAFLVDSTAAILSSLIATADGSDIDVSVTSNDAVGEIFFAVRLSSNPQLSAENIINGTGDALDTDSDDTPEAGSGNLGGFIGLADGAYVVDAVQVDDRGNVSAVVSSAEVTVASAPAFSVFRVGNFQSSGYLGTNPTFPLNQPEVLAGDTVYIFYGRNAIPTAMSINGNPMTPVENNGGTNGFGTHCFSYVMPVNGTSSDVLSITLATSTNEHAIEKWAVRGSHSLVKFSAYSATGFSTSITPTSAMNAILGVSIGKYQVNSVTWGGLTEVADGLAATNHVTSARLDNAPTGSATAVTVTNEVNDRSGLVLLAISAE</sequence>
<comment type="caution">
    <text evidence="1">The sequence shown here is derived from an EMBL/GenBank/DDBJ whole genome shotgun (WGS) entry which is preliminary data.</text>
</comment>